<feature type="signal peptide" evidence="1">
    <location>
        <begin position="1"/>
        <end position="30"/>
    </location>
</feature>
<dbReference type="Gene3D" id="2.40.128.110">
    <property type="entry name" value="Lipid/polyisoprenoid-binding, YceI-like"/>
    <property type="match status" value="1"/>
</dbReference>
<evidence type="ECO:0000313" key="4">
    <source>
        <dbReference type="Proteomes" id="UP000737171"/>
    </source>
</evidence>
<name>A0ABX2EB69_9BURK</name>
<evidence type="ECO:0000256" key="1">
    <source>
        <dbReference type="SAM" id="SignalP"/>
    </source>
</evidence>
<gene>
    <name evidence="3" type="ORF">HLB44_05145</name>
</gene>
<sequence>MFIERRRKILMSRSLVIAAAFAALAASASAQTVVPAQSEIAFVSKQMGVPVEGKFKKWAAQVALDPKKPEAGQVQLTIDTASASFGAAETDAEVPKANWFNVAKFPQASFQSTGIKAAGAGKYEVTGKLTIKGSVRDVIVPVAVTQAGAASTAVGSFTIKRLDFKIGEGEWADTSMVANEVQVKFKLALNGLAPL</sequence>
<evidence type="ECO:0000313" key="3">
    <source>
        <dbReference type="EMBL" id="NRF66365.1"/>
    </source>
</evidence>
<dbReference type="EMBL" id="JABRWJ010000002">
    <property type="protein sequence ID" value="NRF66365.1"/>
    <property type="molecule type" value="Genomic_DNA"/>
</dbReference>
<dbReference type="PANTHER" id="PTHR34406:SF1">
    <property type="entry name" value="PROTEIN YCEI"/>
    <property type="match status" value="1"/>
</dbReference>
<dbReference type="Pfam" id="PF04264">
    <property type="entry name" value="YceI"/>
    <property type="match status" value="1"/>
</dbReference>
<dbReference type="PANTHER" id="PTHR34406">
    <property type="entry name" value="PROTEIN YCEI"/>
    <property type="match status" value="1"/>
</dbReference>
<dbReference type="Proteomes" id="UP000737171">
    <property type="component" value="Unassembled WGS sequence"/>
</dbReference>
<feature type="chain" id="PRO_5047347565" evidence="1">
    <location>
        <begin position="31"/>
        <end position="195"/>
    </location>
</feature>
<accession>A0ABX2EB69</accession>
<dbReference type="SUPFAM" id="SSF101874">
    <property type="entry name" value="YceI-like"/>
    <property type="match status" value="1"/>
</dbReference>
<reference evidence="3 4" key="1">
    <citation type="submission" date="2020-05" db="EMBL/GenBank/DDBJ databases">
        <title>Aquincola sp. isolate from soil.</title>
        <authorList>
            <person name="Han J."/>
            <person name="Kim D.-U."/>
        </authorList>
    </citation>
    <scope>NUCLEOTIDE SEQUENCE [LARGE SCALE GENOMIC DNA]</scope>
    <source>
        <strain evidence="3 4">S2</strain>
    </source>
</reference>
<dbReference type="InterPro" id="IPR036761">
    <property type="entry name" value="TTHA0802/YceI-like_sf"/>
</dbReference>
<evidence type="ECO:0000259" key="2">
    <source>
        <dbReference type="SMART" id="SM00867"/>
    </source>
</evidence>
<organism evidence="3 4">
    <name type="scientific">Pseudaquabacterium terrae</name>
    <dbReference type="NCBI Taxonomy" id="2732868"/>
    <lineage>
        <taxon>Bacteria</taxon>
        <taxon>Pseudomonadati</taxon>
        <taxon>Pseudomonadota</taxon>
        <taxon>Betaproteobacteria</taxon>
        <taxon>Burkholderiales</taxon>
        <taxon>Sphaerotilaceae</taxon>
        <taxon>Pseudaquabacterium</taxon>
    </lineage>
</organism>
<protein>
    <submittedName>
        <fullName evidence="3">YceI family protein</fullName>
    </submittedName>
</protein>
<comment type="caution">
    <text evidence="3">The sequence shown here is derived from an EMBL/GenBank/DDBJ whole genome shotgun (WGS) entry which is preliminary data.</text>
</comment>
<keyword evidence="1" id="KW-0732">Signal</keyword>
<feature type="domain" description="Lipid/polyisoprenoid-binding YceI-like" evidence="2">
    <location>
        <begin position="30"/>
        <end position="190"/>
    </location>
</feature>
<keyword evidence="4" id="KW-1185">Reference proteome</keyword>
<dbReference type="SMART" id="SM00867">
    <property type="entry name" value="YceI"/>
    <property type="match status" value="1"/>
</dbReference>
<proteinExistence type="predicted"/>
<dbReference type="InterPro" id="IPR007372">
    <property type="entry name" value="Lipid/polyisoprenoid-bd_YceI"/>
</dbReference>